<protein>
    <recommendedName>
        <fullName evidence="4">Transposase, Mutator family</fullName>
    </recommendedName>
</protein>
<organism evidence="2 3">
    <name type="scientific">Amylibacter marinus</name>
    <dbReference type="NCBI Taxonomy" id="1475483"/>
    <lineage>
        <taxon>Bacteria</taxon>
        <taxon>Pseudomonadati</taxon>
        <taxon>Pseudomonadota</taxon>
        <taxon>Alphaproteobacteria</taxon>
        <taxon>Rhodobacterales</taxon>
        <taxon>Paracoccaceae</taxon>
        <taxon>Amylibacter</taxon>
    </lineage>
</organism>
<name>A0ABQ5VT07_9RHOB</name>
<dbReference type="Proteomes" id="UP001156694">
    <property type="component" value="Unassembled WGS sequence"/>
</dbReference>
<evidence type="ECO:0000313" key="3">
    <source>
        <dbReference type="Proteomes" id="UP001156694"/>
    </source>
</evidence>
<dbReference type="EMBL" id="BSNN01000002">
    <property type="protein sequence ID" value="GLQ34501.1"/>
    <property type="molecule type" value="Genomic_DNA"/>
</dbReference>
<feature type="region of interest" description="Disordered" evidence="1">
    <location>
        <begin position="43"/>
        <end position="66"/>
    </location>
</feature>
<comment type="caution">
    <text evidence="2">The sequence shown here is derived from an EMBL/GenBank/DDBJ whole genome shotgun (WGS) entry which is preliminary data.</text>
</comment>
<evidence type="ECO:0008006" key="4">
    <source>
        <dbReference type="Google" id="ProtNLM"/>
    </source>
</evidence>
<evidence type="ECO:0000256" key="1">
    <source>
        <dbReference type="SAM" id="MobiDB-lite"/>
    </source>
</evidence>
<dbReference type="RefSeq" id="WP_284376297.1">
    <property type="nucleotide sequence ID" value="NZ_BSNN01000002.1"/>
</dbReference>
<gene>
    <name evidence="2" type="ORF">GCM10007939_07840</name>
</gene>
<sequence length="66" mass="7495">MKHEWMIDVLSDLQNFAKQHDLDRLAEHIEDTLLVAASELAAQRQGSAQGADEISDRRTTGTIYQR</sequence>
<accession>A0ABQ5VT07</accession>
<reference evidence="3" key="1">
    <citation type="journal article" date="2019" name="Int. J. Syst. Evol. Microbiol.">
        <title>The Global Catalogue of Microorganisms (GCM) 10K type strain sequencing project: providing services to taxonomists for standard genome sequencing and annotation.</title>
        <authorList>
            <consortium name="The Broad Institute Genomics Platform"/>
            <consortium name="The Broad Institute Genome Sequencing Center for Infectious Disease"/>
            <person name="Wu L."/>
            <person name="Ma J."/>
        </authorList>
    </citation>
    <scope>NUCLEOTIDE SEQUENCE [LARGE SCALE GENOMIC DNA]</scope>
    <source>
        <strain evidence="3">NBRC 110140</strain>
    </source>
</reference>
<proteinExistence type="predicted"/>
<evidence type="ECO:0000313" key="2">
    <source>
        <dbReference type="EMBL" id="GLQ34501.1"/>
    </source>
</evidence>
<keyword evidence="3" id="KW-1185">Reference proteome</keyword>